<comment type="caution">
    <text evidence="2">The sequence shown here is derived from an EMBL/GenBank/DDBJ whole genome shotgun (WGS) entry which is preliminary data.</text>
</comment>
<dbReference type="EMBL" id="LSYV01000015">
    <property type="protein sequence ID" value="KXZ50869.1"/>
    <property type="molecule type" value="Genomic_DNA"/>
</dbReference>
<proteinExistence type="predicted"/>
<feature type="region of interest" description="Disordered" evidence="1">
    <location>
        <begin position="35"/>
        <end position="111"/>
    </location>
</feature>
<protein>
    <submittedName>
        <fullName evidence="2">Uncharacterized protein</fullName>
    </submittedName>
</protein>
<dbReference type="Proteomes" id="UP000075714">
    <property type="component" value="Unassembled WGS sequence"/>
</dbReference>
<feature type="region of interest" description="Disordered" evidence="1">
    <location>
        <begin position="308"/>
        <end position="329"/>
    </location>
</feature>
<keyword evidence="3" id="KW-1185">Reference proteome</keyword>
<evidence type="ECO:0000313" key="2">
    <source>
        <dbReference type="EMBL" id="KXZ50869.1"/>
    </source>
</evidence>
<evidence type="ECO:0000313" key="3">
    <source>
        <dbReference type="Proteomes" id="UP000075714"/>
    </source>
</evidence>
<gene>
    <name evidence="2" type="ORF">GPECTOR_14g12</name>
</gene>
<reference evidence="3" key="1">
    <citation type="journal article" date="2016" name="Nat. Commun.">
        <title>The Gonium pectorale genome demonstrates co-option of cell cycle regulation during the evolution of multicellularity.</title>
        <authorList>
            <person name="Hanschen E.R."/>
            <person name="Marriage T.N."/>
            <person name="Ferris P.J."/>
            <person name="Hamaji T."/>
            <person name="Toyoda A."/>
            <person name="Fujiyama A."/>
            <person name="Neme R."/>
            <person name="Noguchi H."/>
            <person name="Minakuchi Y."/>
            <person name="Suzuki M."/>
            <person name="Kawai-Toyooka H."/>
            <person name="Smith D.R."/>
            <person name="Sparks H."/>
            <person name="Anderson J."/>
            <person name="Bakaric R."/>
            <person name="Luria V."/>
            <person name="Karger A."/>
            <person name="Kirschner M.W."/>
            <person name="Durand P.M."/>
            <person name="Michod R.E."/>
            <person name="Nozaki H."/>
            <person name="Olson B.J."/>
        </authorList>
    </citation>
    <scope>NUCLEOTIDE SEQUENCE [LARGE SCALE GENOMIC DNA]</scope>
    <source>
        <strain evidence="3">NIES-2863</strain>
    </source>
</reference>
<feature type="compositionally biased region" description="Low complexity" evidence="1">
    <location>
        <begin position="308"/>
        <end position="321"/>
    </location>
</feature>
<dbReference type="AlphaFoldDB" id="A0A150GLY8"/>
<accession>A0A150GLY8</accession>
<evidence type="ECO:0000256" key="1">
    <source>
        <dbReference type="SAM" id="MobiDB-lite"/>
    </source>
</evidence>
<feature type="compositionally biased region" description="Low complexity" evidence="1">
    <location>
        <begin position="71"/>
        <end position="88"/>
    </location>
</feature>
<sequence length="424" mass="42732">MQPYVSELVLQQVLAFLREQRMHACAAELLRPQRLPGHQGQQGGADLGSPDWGALPEAAGPLPQKWRGRADASGHASARGSAADQAAGEVVPAADKAQDGPLSPLPSKADTAIPPSSVIGAGAAGAAAAAGALPTALSPCSVLFGFTDRALETRYLAWRAASVASSDRAAFSAVALLTGVMAASLLAHREPAVGSKLRSFALFLGADVVPCLLVSQLGLAALYLHRPIVNMAKAALRAGAGQRWGLGVQSAAASVPQPGVHVVQVGQERSASGRGARVIALAGAEAEAYADSSALAVSGHSPQVAPAAMTSGAAAGSSNAPRLQGDGAMCKATGPPQAEAGGDASPAVTPAAVALVAWARELAAVSLSPLLLAEVAARYWRRPMPIAVLLRPLAAAVFVAHRSLFPVTVMQLRPVAAVCAAALQ</sequence>
<name>A0A150GLY8_GONPE</name>
<organism evidence="2 3">
    <name type="scientific">Gonium pectorale</name>
    <name type="common">Green alga</name>
    <dbReference type="NCBI Taxonomy" id="33097"/>
    <lineage>
        <taxon>Eukaryota</taxon>
        <taxon>Viridiplantae</taxon>
        <taxon>Chlorophyta</taxon>
        <taxon>core chlorophytes</taxon>
        <taxon>Chlorophyceae</taxon>
        <taxon>CS clade</taxon>
        <taxon>Chlamydomonadales</taxon>
        <taxon>Volvocaceae</taxon>
        <taxon>Gonium</taxon>
    </lineage>
</organism>